<dbReference type="SUPFAM" id="SSF56601">
    <property type="entry name" value="beta-lactamase/transpeptidase-like"/>
    <property type="match status" value="1"/>
</dbReference>
<dbReference type="AlphaFoldDB" id="A0A1T5P8K0"/>
<dbReference type="Pfam" id="PF00144">
    <property type="entry name" value="Beta-lactamase"/>
    <property type="match status" value="1"/>
</dbReference>
<dbReference type="InterPro" id="IPR050491">
    <property type="entry name" value="AmpC-like"/>
</dbReference>
<accession>A0A1T5P8K0</accession>
<dbReference type="STRING" id="393003.SAMN05660461_4814"/>
<dbReference type="PANTHER" id="PTHR46825">
    <property type="entry name" value="D-ALANYL-D-ALANINE-CARBOXYPEPTIDASE/ENDOPEPTIDASE AMPH"/>
    <property type="match status" value="1"/>
</dbReference>
<dbReference type="InterPro" id="IPR012338">
    <property type="entry name" value="Beta-lactam/transpept-like"/>
</dbReference>
<feature type="signal peptide" evidence="1">
    <location>
        <begin position="1"/>
        <end position="26"/>
    </location>
</feature>
<evidence type="ECO:0000313" key="4">
    <source>
        <dbReference type="Proteomes" id="UP000190166"/>
    </source>
</evidence>
<dbReference type="InterPro" id="IPR001466">
    <property type="entry name" value="Beta-lactam-related"/>
</dbReference>
<keyword evidence="4" id="KW-1185">Reference proteome</keyword>
<name>A0A1T5P8K0_9BACT</name>
<reference evidence="3 4" key="1">
    <citation type="submission" date="2017-02" db="EMBL/GenBank/DDBJ databases">
        <authorList>
            <person name="Peterson S.W."/>
        </authorList>
    </citation>
    <scope>NUCLEOTIDE SEQUENCE [LARGE SCALE GENOMIC DNA]</scope>
    <source>
        <strain evidence="3 4">DSM 18108</strain>
    </source>
</reference>
<evidence type="ECO:0000259" key="2">
    <source>
        <dbReference type="Pfam" id="PF00144"/>
    </source>
</evidence>
<dbReference type="EMBL" id="FUZZ01000004">
    <property type="protein sequence ID" value="SKD08937.1"/>
    <property type="molecule type" value="Genomic_DNA"/>
</dbReference>
<sequence length="468" mass="52886">MQQKFNMKRVNLLQLLFLLFAMPVSAQIFGGKNHSEKLDQLIAGNYNSIAPGVVFLVAEKGKVIYEKGVGTASKELNVPMRPEMIFQIGSITKQYTAVAVLQLVEQGKISLQDSISKFVEDFPYKGHTITVENLLTHTSGLVDYEVLDFHIPNAIRIDLSPKQLIDSIAKLPLGFIPGTKYNYSNSNYLLLGYIIERITGKKYSQYLQENIFMPAGLTNTYYNQPGQIIMNRACGYTKDSTGNRNVGYISMNQVFSAGALLSNASDLYKWHQALYSYKLLKKETLEKAFTPFKLSTGDSSEYGYGWFIRNFQGNRSIGHGGAIDGFRASEIYFPGKDIFIAGLSNSDDDAFFRLFENVIVQVMGKYLKTSYKDLKIPDAILDSYIGSYTFMEDTTNYINIHREGSRLYADLSNKSGTNMPLLAQSQTIFYLPVIKRIPTTIEFIVEGEKVRGLYWIQDKKHVTKKTEQ</sequence>
<feature type="chain" id="PRO_5012640150" evidence="1">
    <location>
        <begin position="27"/>
        <end position="468"/>
    </location>
</feature>
<organism evidence="3 4">
    <name type="scientific">Chitinophaga ginsengisegetis</name>
    <dbReference type="NCBI Taxonomy" id="393003"/>
    <lineage>
        <taxon>Bacteria</taxon>
        <taxon>Pseudomonadati</taxon>
        <taxon>Bacteroidota</taxon>
        <taxon>Chitinophagia</taxon>
        <taxon>Chitinophagales</taxon>
        <taxon>Chitinophagaceae</taxon>
        <taxon>Chitinophaga</taxon>
    </lineage>
</organism>
<dbReference type="PANTHER" id="PTHR46825:SF9">
    <property type="entry name" value="BETA-LACTAMASE-RELATED DOMAIN-CONTAINING PROTEIN"/>
    <property type="match status" value="1"/>
</dbReference>
<keyword evidence="1" id="KW-0732">Signal</keyword>
<proteinExistence type="predicted"/>
<protein>
    <submittedName>
        <fullName evidence="3">CubicO group peptidase, beta-lactamase class C family</fullName>
    </submittedName>
</protein>
<gene>
    <name evidence="3" type="ORF">SAMN05660461_4814</name>
</gene>
<evidence type="ECO:0000313" key="3">
    <source>
        <dbReference type="EMBL" id="SKD08937.1"/>
    </source>
</evidence>
<dbReference type="Gene3D" id="3.40.710.10">
    <property type="entry name" value="DD-peptidase/beta-lactamase superfamily"/>
    <property type="match status" value="1"/>
</dbReference>
<feature type="domain" description="Beta-lactamase-related" evidence="2">
    <location>
        <begin position="50"/>
        <end position="352"/>
    </location>
</feature>
<dbReference type="Proteomes" id="UP000190166">
    <property type="component" value="Unassembled WGS sequence"/>
</dbReference>
<evidence type="ECO:0000256" key="1">
    <source>
        <dbReference type="SAM" id="SignalP"/>
    </source>
</evidence>